<accession>A0A4R6Z4M4</accession>
<dbReference type="AlphaFoldDB" id="A0A4R6Z4M4"/>
<evidence type="ECO:0000313" key="3">
    <source>
        <dbReference type="Proteomes" id="UP000295293"/>
    </source>
</evidence>
<sequence>MSICTTFPPGVRLLASSLLLALAVPFAAQAADTVYLESQETKPFDPVRFVSGSNGVVWTFDGNTLRRTDAAGNSAVLQRSALLAGVDDAAYTDGVATADGGLIAFNANCQVLRITADLRATWRSQLPLQSCKGVRVSATGVSWIGGTLSGDGDNLFQLGPDGTQWARRRAGANEGALLSMSSLADFAALPDGGDLELTHSLQNTDASLSRRGADAGIAWTWNLSGGRNRAQKLVAAADGGGDVIGLSENTLSVSRIGAQGQQVFSRQSPHAASVILNAQRAANGVLYIVTSAAATGEPLNLVRIGSDGAVTSQAALCPGAAVGNAPQPAVADLVVGSDGSVVNVCPGTTQARLIRRDGGTTESTLPLAQALQLQTGSGGEMLVLGRGNTSAPYQSQLLGINASGQIRQVSLGTAAEREALRLWAGQIDSDGSSYLLTQNDAGAGVPRTQYLSKVGANGMQAWRKVLPSFDVRNARMQLGNGLVCITQNTGSTPLPGSAQKQRAFCARGSDGTPYGTQVDTLPGFDAQIYSRPIENGQVLLVRVAPTEYAIEIYNATGLVRSIVGSGLVRNVGIDNKGRATLAVGSNVVQYDVNGRLIYQISQGVLGSYTSDFVASDDGSVYVAGIALGQTQGGERSVWAISPTGATRWHTSLQLSGPSTQLVVTANALYALQFGGGNGANVTSRVVQLGLNSGTRRWQFDSINPALSATPLEGGQIAVSADERDVLVLHSWKNRLRLQRVNTTSGQSTAERFIACNSVCSQPTDLQIDAAGTARASVNVVNDSAGQTAAVYTFGAATADETYLLLSQPGVAGLWYSPYANGEGIAFDWLPASRTLFGAWFTYTSAGGNDPAQQRWYTVQVNGIPADTTELDMPILETTGGNFNAGPAVSPREVGRAKLHFTDCSNASLSYVLGSAGSELRGTITLSRLTPATQNCVLVNGNVQPGSGARPPAKGFDARMSGAWYDEATVGQGLQLNIQPDGVFFAPWFTYDPADAGNDPTRQHWFTLQGDLAQANNGKVELMLIQTIGGAFDRIPTYNANVVGSASLSMLGCDSARLDYVFSPERIAGPYAARSGTLNLKRMGGCAP</sequence>
<name>A0A4R6Z4M4_9GAMM</name>
<dbReference type="RefSeq" id="WP_133817760.1">
    <property type="nucleotide sequence ID" value="NZ_SNZH01000003.1"/>
</dbReference>
<evidence type="ECO:0000256" key="1">
    <source>
        <dbReference type="SAM" id="SignalP"/>
    </source>
</evidence>
<proteinExistence type="predicted"/>
<keyword evidence="1" id="KW-0732">Signal</keyword>
<organism evidence="2 3">
    <name type="scientific">Tahibacter aquaticus</name>
    <dbReference type="NCBI Taxonomy" id="520092"/>
    <lineage>
        <taxon>Bacteria</taxon>
        <taxon>Pseudomonadati</taxon>
        <taxon>Pseudomonadota</taxon>
        <taxon>Gammaproteobacteria</taxon>
        <taxon>Lysobacterales</taxon>
        <taxon>Rhodanobacteraceae</taxon>
        <taxon>Tahibacter</taxon>
    </lineage>
</organism>
<reference evidence="2 3" key="1">
    <citation type="submission" date="2019-03" db="EMBL/GenBank/DDBJ databases">
        <title>Genomic Encyclopedia of Type Strains, Phase IV (KMG-IV): sequencing the most valuable type-strain genomes for metagenomic binning, comparative biology and taxonomic classification.</title>
        <authorList>
            <person name="Goeker M."/>
        </authorList>
    </citation>
    <scope>NUCLEOTIDE SEQUENCE [LARGE SCALE GENOMIC DNA]</scope>
    <source>
        <strain evidence="2 3">DSM 21667</strain>
    </source>
</reference>
<dbReference type="OrthoDB" id="5800709at2"/>
<evidence type="ECO:0000313" key="2">
    <source>
        <dbReference type="EMBL" id="TDR46623.1"/>
    </source>
</evidence>
<keyword evidence="3" id="KW-1185">Reference proteome</keyword>
<comment type="caution">
    <text evidence="2">The sequence shown here is derived from an EMBL/GenBank/DDBJ whole genome shotgun (WGS) entry which is preliminary data.</text>
</comment>
<dbReference type="SUPFAM" id="SSF101898">
    <property type="entry name" value="NHL repeat"/>
    <property type="match status" value="1"/>
</dbReference>
<dbReference type="SUPFAM" id="SSF63829">
    <property type="entry name" value="Calcium-dependent phosphotriesterase"/>
    <property type="match status" value="1"/>
</dbReference>
<dbReference type="EMBL" id="SNZH01000003">
    <property type="protein sequence ID" value="TDR46623.1"/>
    <property type="molecule type" value="Genomic_DNA"/>
</dbReference>
<feature type="chain" id="PRO_5020904360" evidence="1">
    <location>
        <begin position="31"/>
        <end position="1087"/>
    </location>
</feature>
<dbReference type="Proteomes" id="UP000295293">
    <property type="component" value="Unassembled WGS sequence"/>
</dbReference>
<protein>
    <submittedName>
        <fullName evidence="2">Uncharacterized protein</fullName>
    </submittedName>
</protein>
<feature type="signal peptide" evidence="1">
    <location>
        <begin position="1"/>
        <end position="30"/>
    </location>
</feature>
<gene>
    <name evidence="2" type="ORF">DFR29_103157</name>
</gene>